<keyword evidence="4" id="KW-0804">Transcription</keyword>
<evidence type="ECO:0000256" key="8">
    <source>
        <dbReference type="SAM" id="Phobius"/>
    </source>
</evidence>
<dbReference type="InterPro" id="IPR002487">
    <property type="entry name" value="TF_Kbox"/>
</dbReference>
<dbReference type="InterPro" id="IPR036879">
    <property type="entry name" value="TF_MADSbox_sf"/>
</dbReference>
<dbReference type="Pfam" id="PF00319">
    <property type="entry name" value="SRF-TF"/>
    <property type="match status" value="1"/>
</dbReference>
<evidence type="ECO:0000259" key="10">
    <source>
        <dbReference type="PROSITE" id="PS51297"/>
    </source>
</evidence>
<comment type="subcellular location">
    <subcellularLocation>
        <location evidence="1">Nucleus</location>
    </subcellularLocation>
</comment>
<feature type="compositionally biased region" description="Basic and acidic residues" evidence="7">
    <location>
        <begin position="291"/>
        <end position="300"/>
    </location>
</feature>
<dbReference type="PANTHER" id="PTHR48019">
    <property type="entry name" value="SERUM RESPONSE FACTOR HOMOLOG"/>
    <property type="match status" value="1"/>
</dbReference>
<dbReference type="GO" id="GO:0003677">
    <property type="term" value="F:DNA binding"/>
    <property type="evidence" value="ECO:0007669"/>
    <property type="project" value="UniProtKB-KW"/>
</dbReference>
<keyword evidence="5" id="KW-0539">Nucleus</keyword>
<evidence type="ECO:0000313" key="11">
    <source>
        <dbReference type="EMBL" id="BBG96429.1"/>
    </source>
</evidence>
<organism evidence="11">
    <name type="scientific">Prunus dulcis</name>
    <name type="common">Almond</name>
    <name type="synonym">Amygdalus dulcis</name>
    <dbReference type="NCBI Taxonomy" id="3755"/>
    <lineage>
        <taxon>Eukaryota</taxon>
        <taxon>Viridiplantae</taxon>
        <taxon>Streptophyta</taxon>
        <taxon>Embryophyta</taxon>
        <taxon>Tracheophyta</taxon>
        <taxon>Spermatophyta</taxon>
        <taxon>Magnoliopsida</taxon>
        <taxon>eudicotyledons</taxon>
        <taxon>Gunneridae</taxon>
        <taxon>Pentapetalae</taxon>
        <taxon>rosids</taxon>
        <taxon>fabids</taxon>
        <taxon>Rosales</taxon>
        <taxon>Rosaceae</taxon>
        <taxon>Amygdaloideae</taxon>
        <taxon>Amygdaleae</taxon>
        <taxon>Prunus</taxon>
    </lineage>
</organism>
<keyword evidence="3" id="KW-0238">DNA-binding</keyword>
<evidence type="ECO:0000256" key="7">
    <source>
        <dbReference type="SAM" id="MobiDB-lite"/>
    </source>
</evidence>
<keyword evidence="8" id="KW-0812">Transmembrane</keyword>
<feature type="domain" description="K-box" evidence="10">
    <location>
        <begin position="127"/>
        <end position="231"/>
    </location>
</feature>
<dbReference type="AlphaFoldDB" id="A0A4Y1QX53"/>
<feature type="non-terminal residue" evidence="11">
    <location>
        <position position="312"/>
    </location>
</feature>
<dbReference type="PROSITE" id="PS50066">
    <property type="entry name" value="MADS_BOX_2"/>
    <property type="match status" value="1"/>
</dbReference>
<accession>A0A4Y1QX53</accession>
<evidence type="ECO:0000259" key="9">
    <source>
        <dbReference type="PROSITE" id="PS50066"/>
    </source>
</evidence>
<dbReference type="SMART" id="SM00432">
    <property type="entry name" value="MADS"/>
    <property type="match status" value="1"/>
</dbReference>
<keyword evidence="6" id="KW-0175">Coiled coil</keyword>
<feature type="compositionally biased region" description="Polar residues" evidence="7">
    <location>
        <begin position="301"/>
        <end position="312"/>
    </location>
</feature>
<feature type="domain" description="MADS-box" evidence="9">
    <location>
        <begin position="6"/>
        <end position="39"/>
    </location>
</feature>
<evidence type="ECO:0000256" key="4">
    <source>
        <dbReference type="ARBA" id="ARBA00023163"/>
    </source>
</evidence>
<feature type="transmembrane region" description="Helical" evidence="8">
    <location>
        <begin position="85"/>
        <end position="103"/>
    </location>
</feature>
<feature type="region of interest" description="Disordered" evidence="7">
    <location>
        <begin position="291"/>
        <end position="312"/>
    </location>
</feature>
<evidence type="ECO:0000256" key="6">
    <source>
        <dbReference type="SAM" id="Coils"/>
    </source>
</evidence>
<evidence type="ECO:0000256" key="2">
    <source>
        <dbReference type="ARBA" id="ARBA00023015"/>
    </source>
</evidence>
<evidence type="ECO:0000256" key="5">
    <source>
        <dbReference type="ARBA" id="ARBA00023242"/>
    </source>
</evidence>
<sequence length="312" mass="35526">METCWVAKKAQELAILCDAEVAVIIFSNTGKLFEFSSAGYVSEFLYFFLLGTNYQFFFSSEILRFMHVFLLIFCDGLLIKLLSLVGSPNFLMTAYFLGIYLGMKRTLSRYNKCLDSSEDAAEECKAEKQDAKELDVLKDEFAKLQKKQVRLLGKDLTGLSLKELQQLEQQLNEGLLSVKERKLFSRDEQLLVEQLEQSRVQVHNDLASTLEQRAILENETLRRQVEELRCLFPQTDRAVPSYLEYYPVEKEKSLVNHGVTSPDLVSNFAFENGDSDITLHLGLPSDVYGKRKAPEREAHSNDSGSQLALTNS</sequence>
<evidence type="ECO:0000256" key="3">
    <source>
        <dbReference type="ARBA" id="ARBA00023125"/>
    </source>
</evidence>
<dbReference type="EMBL" id="AP019298">
    <property type="protein sequence ID" value="BBG96429.1"/>
    <property type="molecule type" value="Genomic_DNA"/>
</dbReference>
<dbReference type="GO" id="GO:0046983">
    <property type="term" value="F:protein dimerization activity"/>
    <property type="evidence" value="ECO:0007669"/>
    <property type="project" value="InterPro"/>
</dbReference>
<proteinExistence type="predicted"/>
<dbReference type="InterPro" id="IPR002100">
    <property type="entry name" value="TF_MADSbox"/>
</dbReference>
<dbReference type="InterPro" id="IPR050142">
    <property type="entry name" value="MADS-box/MEF2_TF"/>
</dbReference>
<dbReference type="SUPFAM" id="SSF55455">
    <property type="entry name" value="SRF-like"/>
    <property type="match status" value="1"/>
</dbReference>
<gene>
    <name evidence="11" type="ORF">Prudu_005227</name>
</gene>
<reference evidence="11" key="1">
    <citation type="journal article" date="2019" name="Science">
        <title>Mutation of a bHLH transcription factor allowed almond domestication.</title>
        <authorList>
            <person name="Sanchez-Perez R."/>
            <person name="Pavan S."/>
            <person name="Mazzeo R."/>
            <person name="Moldovan C."/>
            <person name="Aiese Cigliano R."/>
            <person name="Del Cueto J."/>
            <person name="Ricciardi F."/>
            <person name="Lotti C."/>
            <person name="Ricciardi L."/>
            <person name="Dicenta F."/>
            <person name="Lopez-Marques R.L."/>
            <person name="Lindberg Moller B."/>
        </authorList>
    </citation>
    <scope>NUCLEOTIDE SEQUENCE</scope>
</reference>
<dbReference type="PRINTS" id="PR00404">
    <property type="entry name" value="MADSDOMAIN"/>
</dbReference>
<dbReference type="GO" id="GO:0003700">
    <property type="term" value="F:DNA-binding transcription factor activity"/>
    <property type="evidence" value="ECO:0007669"/>
    <property type="project" value="InterPro"/>
</dbReference>
<keyword evidence="8" id="KW-0472">Membrane</keyword>
<dbReference type="GO" id="GO:0005634">
    <property type="term" value="C:nucleus"/>
    <property type="evidence" value="ECO:0007669"/>
    <property type="project" value="UniProtKB-SubCell"/>
</dbReference>
<name>A0A4Y1QX53_PRUDU</name>
<dbReference type="Pfam" id="PF01486">
    <property type="entry name" value="K-box"/>
    <property type="match status" value="1"/>
</dbReference>
<keyword evidence="8" id="KW-1133">Transmembrane helix</keyword>
<dbReference type="PROSITE" id="PS51297">
    <property type="entry name" value="K_BOX"/>
    <property type="match status" value="1"/>
</dbReference>
<dbReference type="Gene3D" id="3.40.1810.10">
    <property type="entry name" value="Transcription factor, MADS-box"/>
    <property type="match status" value="1"/>
</dbReference>
<evidence type="ECO:0000256" key="1">
    <source>
        <dbReference type="ARBA" id="ARBA00004123"/>
    </source>
</evidence>
<feature type="coiled-coil region" evidence="6">
    <location>
        <begin position="114"/>
        <end position="181"/>
    </location>
</feature>
<protein>
    <submittedName>
        <fullName evidence="11">AGAMOUS-like 15</fullName>
    </submittedName>
</protein>
<keyword evidence="2" id="KW-0805">Transcription regulation</keyword>